<keyword evidence="4" id="KW-1185">Reference proteome</keyword>
<gene>
    <name evidence="3" type="ORF">ER308_14095</name>
</gene>
<dbReference type="EMBL" id="CP036402">
    <property type="protein sequence ID" value="QBI20578.1"/>
    <property type="molecule type" value="Genomic_DNA"/>
</dbReference>
<dbReference type="GO" id="GO:0016020">
    <property type="term" value="C:membrane"/>
    <property type="evidence" value="ECO:0007669"/>
    <property type="project" value="TreeGrafter"/>
</dbReference>
<dbReference type="InterPro" id="IPR000073">
    <property type="entry name" value="AB_hydrolase_1"/>
</dbReference>
<keyword evidence="1 3" id="KW-0378">Hydrolase</keyword>
<dbReference type="Gene3D" id="3.40.50.1820">
    <property type="entry name" value="alpha/beta hydrolase"/>
    <property type="match status" value="1"/>
</dbReference>
<dbReference type="Proteomes" id="UP000291469">
    <property type="component" value="Chromosome"/>
</dbReference>
<evidence type="ECO:0000256" key="1">
    <source>
        <dbReference type="ARBA" id="ARBA00022801"/>
    </source>
</evidence>
<sequence length="364" mass="37986">MVRARAIGLVAFGAATLGGAALGYLGERRVMAGQAQRVAEADPSLAAAPGWASRDVESHDRTLLHAELRAAPGRPAVLFSHGLGLSSRVWHDQMTVLGERFHSVAFDHRGHGQSARAARGDYTLDALADDVAAVLAETAPAGPAVLVGHSLGGMAVLACAARHPGLLGERVRGLVLTNTAASRLFSGAARSTLAAAVSTVQARVYEAVVARSSRARRRLESDDPEDRPSTDLSLLATRQFGLNPEAPPELVAFLERELRGTPPVVLGACAPALTTVDLQDVARELTVPTLVLAGSRDRLTPPRQAQRLAEMLPDSELVTIEGAGHTAMLEQPDAVTAAIDRFAARVTADAGGGDGTSARRASSR</sequence>
<dbReference type="SUPFAM" id="SSF53474">
    <property type="entry name" value="alpha/beta-Hydrolases"/>
    <property type="match status" value="1"/>
</dbReference>
<dbReference type="RefSeq" id="WP_131155573.1">
    <property type="nucleotide sequence ID" value="NZ_CP036402.1"/>
</dbReference>
<organism evidence="3 4">
    <name type="scientific">Egibacter rhizosphaerae</name>
    <dbReference type="NCBI Taxonomy" id="1670831"/>
    <lineage>
        <taxon>Bacteria</taxon>
        <taxon>Bacillati</taxon>
        <taxon>Actinomycetota</taxon>
        <taxon>Nitriliruptoria</taxon>
        <taxon>Egibacterales</taxon>
        <taxon>Egibacteraceae</taxon>
        <taxon>Egibacter</taxon>
    </lineage>
</organism>
<proteinExistence type="predicted"/>
<dbReference type="InterPro" id="IPR029058">
    <property type="entry name" value="AB_hydrolase_fold"/>
</dbReference>
<dbReference type="KEGG" id="erz:ER308_14095"/>
<reference evidence="3 4" key="1">
    <citation type="submission" date="2019-01" db="EMBL/GenBank/DDBJ databases">
        <title>Egibacter rhizosphaerae EGI 80759T.</title>
        <authorList>
            <person name="Chen D.-D."/>
            <person name="Tian Y."/>
            <person name="Jiao J.-Y."/>
            <person name="Zhang X.-T."/>
            <person name="Zhang Y.-G."/>
            <person name="Zhang Y."/>
            <person name="Xiao M."/>
            <person name="Shu W.-S."/>
            <person name="Li W.-J."/>
        </authorList>
    </citation>
    <scope>NUCLEOTIDE SEQUENCE [LARGE SCALE GENOMIC DNA]</scope>
    <source>
        <strain evidence="3 4">EGI 80759</strain>
    </source>
</reference>
<accession>A0A411YH41</accession>
<evidence type="ECO:0000259" key="2">
    <source>
        <dbReference type="Pfam" id="PF00561"/>
    </source>
</evidence>
<evidence type="ECO:0000313" key="3">
    <source>
        <dbReference type="EMBL" id="QBI20578.1"/>
    </source>
</evidence>
<dbReference type="AlphaFoldDB" id="A0A411YH41"/>
<dbReference type="Pfam" id="PF00561">
    <property type="entry name" value="Abhydrolase_1"/>
    <property type="match status" value="1"/>
</dbReference>
<evidence type="ECO:0000313" key="4">
    <source>
        <dbReference type="Proteomes" id="UP000291469"/>
    </source>
</evidence>
<dbReference type="GO" id="GO:0016787">
    <property type="term" value="F:hydrolase activity"/>
    <property type="evidence" value="ECO:0007669"/>
    <property type="project" value="UniProtKB-KW"/>
</dbReference>
<name>A0A411YH41_9ACTN</name>
<dbReference type="InterPro" id="IPR050266">
    <property type="entry name" value="AB_hydrolase_sf"/>
</dbReference>
<feature type="domain" description="AB hydrolase-1" evidence="2">
    <location>
        <begin position="75"/>
        <end position="331"/>
    </location>
</feature>
<dbReference type="OrthoDB" id="5422338at2"/>
<dbReference type="PANTHER" id="PTHR43798">
    <property type="entry name" value="MONOACYLGLYCEROL LIPASE"/>
    <property type="match status" value="1"/>
</dbReference>
<protein>
    <submittedName>
        <fullName evidence="3">Alpha/beta fold hydrolase</fullName>
    </submittedName>
</protein>
<dbReference type="PANTHER" id="PTHR43798:SF31">
    <property type="entry name" value="AB HYDROLASE SUPERFAMILY PROTEIN YCLE"/>
    <property type="match status" value="1"/>
</dbReference>